<feature type="region of interest" description="Disordered" evidence="1">
    <location>
        <begin position="1"/>
        <end position="49"/>
    </location>
</feature>
<accession>A0AAD7T298</accession>
<dbReference type="Proteomes" id="UP001221898">
    <property type="component" value="Unassembled WGS sequence"/>
</dbReference>
<evidence type="ECO:0000313" key="2">
    <source>
        <dbReference type="EMBL" id="KAJ8413060.1"/>
    </source>
</evidence>
<gene>
    <name evidence="2" type="ORF">AAFF_G00106420</name>
</gene>
<keyword evidence="3" id="KW-1185">Reference proteome</keyword>
<evidence type="ECO:0000313" key="3">
    <source>
        <dbReference type="Proteomes" id="UP001221898"/>
    </source>
</evidence>
<comment type="caution">
    <text evidence="2">The sequence shown here is derived from an EMBL/GenBank/DDBJ whole genome shotgun (WGS) entry which is preliminary data.</text>
</comment>
<reference evidence="2" key="1">
    <citation type="journal article" date="2023" name="Science">
        <title>Genome structures resolve the early diversification of teleost fishes.</title>
        <authorList>
            <person name="Parey E."/>
            <person name="Louis A."/>
            <person name="Montfort J."/>
            <person name="Bouchez O."/>
            <person name="Roques C."/>
            <person name="Iampietro C."/>
            <person name="Lluch J."/>
            <person name="Castinel A."/>
            <person name="Donnadieu C."/>
            <person name="Desvignes T."/>
            <person name="Floi Bucao C."/>
            <person name="Jouanno E."/>
            <person name="Wen M."/>
            <person name="Mejri S."/>
            <person name="Dirks R."/>
            <person name="Jansen H."/>
            <person name="Henkel C."/>
            <person name="Chen W.J."/>
            <person name="Zahm M."/>
            <person name="Cabau C."/>
            <person name="Klopp C."/>
            <person name="Thompson A.W."/>
            <person name="Robinson-Rechavi M."/>
            <person name="Braasch I."/>
            <person name="Lecointre G."/>
            <person name="Bobe J."/>
            <person name="Postlethwait J.H."/>
            <person name="Berthelot C."/>
            <person name="Roest Crollius H."/>
            <person name="Guiguen Y."/>
        </authorList>
    </citation>
    <scope>NUCLEOTIDE SEQUENCE</scope>
    <source>
        <strain evidence="2">NC1722</strain>
    </source>
</reference>
<organism evidence="2 3">
    <name type="scientific">Aldrovandia affinis</name>
    <dbReference type="NCBI Taxonomy" id="143900"/>
    <lineage>
        <taxon>Eukaryota</taxon>
        <taxon>Metazoa</taxon>
        <taxon>Chordata</taxon>
        <taxon>Craniata</taxon>
        <taxon>Vertebrata</taxon>
        <taxon>Euteleostomi</taxon>
        <taxon>Actinopterygii</taxon>
        <taxon>Neopterygii</taxon>
        <taxon>Teleostei</taxon>
        <taxon>Notacanthiformes</taxon>
        <taxon>Halosauridae</taxon>
        <taxon>Aldrovandia</taxon>
    </lineage>
</organism>
<sequence length="95" mass="9924">MVHCGVACPQSSAPLSSRPPSAEMQQGGRRRAGSQRNIDRSTPSLGPIKASRGPELALLCSAQQDVCVRGNIFTLRCSSETHGTAPGGSELPHLT</sequence>
<evidence type="ECO:0000256" key="1">
    <source>
        <dbReference type="SAM" id="MobiDB-lite"/>
    </source>
</evidence>
<dbReference type="EMBL" id="JAINUG010000017">
    <property type="protein sequence ID" value="KAJ8413060.1"/>
    <property type="molecule type" value="Genomic_DNA"/>
</dbReference>
<feature type="compositionally biased region" description="Low complexity" evidence="1">
    <location>
        <begin position="9"/>
        <end position="27"/>
    </location>
</feature>
<protein>
    <submittedName>
        <fullName evidence="2">Uncharacterized protein</fullName>
    </submittedName>
</protein>
<dbReference type="AlphaFoldDB" id="A0AAD7T298"/>
<proteinExistence type="predicted"/>
<name>A0AAD7T298_9TELE</name>